<evidence type="ECO:0000313" key="6">
    <source>
        <dbReference type="Proteomes" id="UP000054908"/>
    </source>
</evidence>
<reference evidence="5 6" key="1">
    <citation type="submission" date="2015-11" db="EMBL/GenBank/DDBJ databases">
        <title>Genomic analysis of 38 Legionella species identifies large and diverse effector repertoires.</title>
        <authorList>
            <person name="Burstein D."/>
            <person name="Amaro F."/>
            <person name="Zusman T."/>
            <person name="Lifshitz Z."/>
            <person name="Cohen O."/>
            <person name="Gilbert J.A."/>
            <person name="Pupko T."/>
            <person name="Shuman H.A."/>
            <person name="Segal G."/>
        </authorList>
    </citation>
    <scope>NUCLEOTIDE SEQUENCE [LARGE SCALE GENOMIC DNA]</scope>
    <source>
        <strain evidence="5 6">PX-1-G2-E2</strain>
    </source>
</reference>
<dbReference type="UniPathway" id="UPA00275"/>
<dbReference type="STRING" id="466.Lmac_3100"/>
<comment type="pathway">
    <text evidence="1">Cofactor biosynthesis; riboflavin biosynthesis.</text>
</comment>
<comment type="similarity">
    <text evidence="2">Belongs to the DMRL synthase family.</text>
</comment>
<proteinExistence type="inferred from homology"/>
<dbReference type="GO" id="GO:0016740">
    <property type="term" value="F:transferase activity"/>
    <property type="evidence" value="ECO:0007669"/>
    <property type="project" value="UniProtKB-KW"/>
</dbReference>
<evidence type="ECO:0000313" key="5">
    <source>
        <dbReference type="EMBL" id="KTD24227.1"/>
    </source>
</evidence>
<protein>
    <submittedName>
        <fullName evidence="5">6,7-dimethyl-8-ribityllumazine synthase</fullName>
    </submittedName>
</protein>
<evidence type="ECO:0000256" key="2">
    <source>
        <dbReference type="ARBA" id="ARBA00007424"/>
    </source>
</evidence>
<dbReference type="Pfam" id="PF00885">
    <property type="entry name" value="DMRL_synthase"/>
    <property type="match status" value="1"/>
</dbReference>
<dbReference type="EMBL" id="LNYL01000051">
    <property type="protein sequence ID" value="KTD24227.1"/>
    <property type="molecule type" value="Genomic_DNA"/>
</dbReference>
<dbReference type="Gene3D" id="3.40.50.960">
    <property type="entry name" value="Lumazine/riboflavin synthase"/>
    <property type="match status" value="1"/>
</dbReference>
<dbReference type="AlphaFoldDB" id="A0A0W0VVY2"/>
<evidence type="ECO:0000256" key="3">
    <source>
        <dbReference type="ARBA" id="ARBA00022619"/>
    </source>
</evidence>
<dbReference type="GO" id="GO:0009231">
    <property type="term" value="P:riboflavin biosynthetic process"/>
    <property type="evidence" value="ECO:0007669"/>
    <property type="project" value="UniProtKB-UniPathway"/>
</dbReference>
<dbReference type="InterPro" id="IPR036467">
    <property type="entry name" value="LS/RS_sf"/>
</dbReference>
<dbReference type="SUPFAM" id="SSF52121">
    <property type="entry name" value="Lumazine synthase"/>
    <property type="match status" value="1"/>
</dbReference>
<dbReference type="PATRIC" id="fig|466.6.peg.3316"/>
<dbReference type="RefSeq" id="WP_234802475.1">
    <property type="nucleotide sequence ID" value="NZ_CAAAIB010000001.1"/>
</dbReference>
<evidence type="ECO:0000256" key="4">
    <source>
        <dbReference type="ARBA" id="ARBA00022679"/>
    </source>
</evidence>
<name>A0A0W0VVY2_9GAMM</name>
<keyword evidence="6" id="KW-1185">Reference proteome</keyword>
<keyword evidence="3" id="KW-0686">Riboflavin biosynthesis</keyword>
<sequence>MMTNLLIISANIHKELSEKQLTYCVELVKKSTHAYQVEIAAAGTYEIPFIINAYHQKNPFDGYIALGLVLNKNQDHYDFIMSHIKECFTRFALNNIPVGNGIIAAPTFEELASKVDSQDPCLSAYSSAFNAVDYLIKLKNRLSLTSNL</sequence>
<dbReference type="InterPro" id="IPR002180">
    <property type="entry name" value="LS/RS"/>
</dbReference>
<gene>
    <name evidence="5" type="ORF">Lmac_3100</name>
</gene>
<dbReference type="GO" id="GO:0009349">
    <property type="term" value="C:riboflavin synthase complex"/>
    <property type="evidence" value="ECO:0007669"/>
    <property type="project" value="InterPro"/>
</dbReference>
<comment type="caution">
    <text evidence="5">The sequence shown here is derived from an EMBL/GenBank/DDBJ whole genome shotgun (WGS) entry which is preliminary data.</text>
</comment>
<dbReference type="Proteomes" id="UP000054908">
    <property type="component" value="Unassembled WGS sequence"/>
</dbReference>
<keyword evidence="4" id="KW-0808">Transferase</keyword>
<organism evidence="5 6">
    <name type="scientific">Legionella maceachernii</name>
    <dbReference type="NCBI Taxonomy" id="466"/>
    <lineage>
        <taxon>Bacteria</taxon>
        <taxon>Pseudomonadati</taxon>
        <taxon>Pseudomonadota</taxon>
        <taxon>Gammaproteobacteria</taxon>
        <taxon>Legionellales</taxon>
        <taxon>Legionellaceae</taxon>
        <taxon>Legionella</taxon>
    </lineage>
</organism>
<accession>A0A0W0VVY2</accession>
<evidence type="ECO:0000256" key="1">
    <source>
        <dbReference type="ARBA" id="ARBA00005104"/>
    </source>
</evidence>